<feature type="signal peptide" evidence="1">
    <location>
        <begin position="1"/>
        <end position="20"/>
    </location>
</feature>
<proteinExistence type="predicted"/>
<gene>
    <name evidence="2" type="ORF">N7U62_12445</name>
</gene>
<reference evidence="2 3" key="1">
    <citation type="submission" date="2022-10" db="EMBL/GenBank/DDBJ databases">
        <title>Comparative genomics and taxonomic characterization of three novel marine species of genus Reichenbachiella exhibiting antioxidant and polysaccharide degradation activities.</title>
        <authorList>
            <person name="Muhammad N."/>
            <person name="Lee Y.-J."/>
            <person name="Ko J."/>
            <person name="Kim S.-G."/>
        </authorList>
    </citation>
    <scope>NUCLEOTIDE SEQUENCE [LARGE SCALE GENOMIC DNA]</scope>
    <source>
        <strain evidence="2 3">ABR2-5</strain>
    </source>
</reference>
<evidence type="ECO:0000313" key="3">
    <source>
        <dbReference type="Proteomes" id="UP001300692"/>
    </source>
</evidence>
<keyword evidence="3" id="KW-1185">Reference proteome</keyword>
<dbReference type="RefSeq" id="WP_264138304.1">
    <property type="nucleotide sequence ID" value="NZ_JAOYOD010000001.1"/>
</dbReference>
<evidence type="ECO:0000256" key="1">
    <source>
        <dbReference type="SAM" id="SignalP"/>
    </source>
</evidence>
<evidence type="ECO:0008006" key="4">
    <source>
        <dbReference type="Google" id="ProtNLM"/>
    </source>
</evidence>
<name>A0ABT3CV78_9BACT</name>
<organism evidence="2 3">
    <name type="scientific">Reichenbachiella ulvae</name>
    <dbReference type="NCBI Taxonomy" id="2980104"/>
    <lineage>
        <taxon>Bacteria</taxon>
        <taxon>Pseudomonadati</taxon>
        <taxon>Bacteroidota</taxon>
        <taxon>Cytophagia</taxon>
        <taxon>Cytophagales</taxon>
        <taxon>Reichenbachiellaceae</taxon>
        <taxon>Reichenbachiella</taxon>
    </lineage>
</organism>
<dbReference type="Proteomes" id="UP001300692">
    <property type="component" value="Unassembled WGS sequence"/>
</dbReference>
<sequence length="283" mass="30948">MKLYTKLTFLLVIFTLSTKAQEWNDPATTSDWNQLWKSSFVQGQDAANAPESTGWFWGINMNHSSNSTAYRYNGQIAIKNAYNQPTMYYRSTKSDGQGVWARVMSEYSTSIGLLTMTNSIRINGNNLHGDNLDFLQNTGALLVGWNRSASHGETDFISNRGTGSEGGFEFRDINNSGVEKLLLKINGDGKIGIGTSSPDHLLHIKATGWAYSVLEAGANSASILELTNPAKTWQVQNSSNNKFIIRDKTNNAARLTIDDNGNVGIGTSSPDAKLAVKGTIHTQ</sequence>
<feature type="chain" id="PRO_5045406483" description="Curlin associated repeat-containing protein" evidence="1">
    <location>
        <begin position="21"/>
        <end position="283"/>
    </location>
</feature>
<evidence type="ECO:0000313" key="2">
    <source>
        <dbReference type="EMBL" id="MCV9387481.1"/>
    </source>
</evidence>
<accession>A0ABT3CV78</accession>
<comment type="caution">
    <text evidence="2">The sequence shown here is derived from an EMBL/GenBank/DDBJ whole genome shotgun (WGS) entry which is preliminary data.</text>
</comment>
<dbReference type="EMBL" id="JAOYOD010000001">
    <property type="protein sequence ID" value="MCV9387481.1"/>
    <property type="molecule type" value="Genomic_DNA"/>
</dbReference>
<keyword evidence="1" id="KW-0732">Signal</keyword>
<protein>
    <recommendedName>
        <fullName evidence="4">Curlin associated repeat-containing protein</fullName>
    </recommendedName>
</protein>